<dbReference type="Pfam" id="PF00563">
    <property type="entry name" value="EAL"/>
    <property type="match status" value="1"/>
</dbReference>
<dbReference type="SMART" id="SM00091">
    <property type="entry name" value="PAS"/>
    <property type="match status" value="3"/>
</dbReference>
<dbReference type="InterPro" id="IPR001633">
    <property type="entry name" value="EAL_dom"/>
</dbReference>
<dbReference type="SUPFAM" id="SSF55073">
    <property type="entry name" value="Nucleotide cyclase"/>
    <property type="match status" value="1"/>
</dbReference>
<dbReference type="InterPro" id="IPR029787">
    <property type="entry name" value="Nucleotide_cyclase"/>
</dbReference>
<protein>
    <submittedName>
        <fullName evidence="5">EAL domain-containing protein</fullName>
    </submittedName>
</protein>
<dbReference type="InterPro" id="IPR052155">
    <property type="entry name" value="Biofilm_reg_signaling"/>
</dbReference>
<dbReference type="SMART" id="SM00086">
    <property type="entry name" value="PAC"/>
    <property type="match status" value="2"/>
</dbReference>
<dbReference type="SUPFAM" id="SSF55785">
    <property type="entry name" value="PYP-like sensor domain (PAS domain)"/>
    <property type="match status" value="3"/>
</dbReference>
<sequence>MLSTRHGTRNTGLRSALQRRVLRRWRRGMEARAESALLKDDHARLQARLNLLREATSDGLWDVEIGQRKLTDPANQFLWSHQVRKLLGYPDETALPNGLNTWFAVMHPDDVEATKTAFTAHILDRSGATPYDVHYRLRCNSGDYRWFRAIGLAQRDETGRAIRIAGSLCDITDRREILGLKRYAEALIASLPTGLMVLSDTLAVVSANRAFCDILTLPGEGDVAGLDFGAVLPQPGLREQAAAMLATGGTRHGVGVDLRGKRLRLTLAGVQLAEGERRLLLMAEDVTEEQSLREQARAHAARHRDQASLLDKARDAIIVRAIDGAIQYWNKGAERLYGWSDEEVMGKRIDHWLYRDGPDSSSDAVRTTLDTGEWLGEVAQRRKDGGLLVVEGHWTLVRDDDNRPKSILVINTDVTQRKATDEKIRNLALYDTLTGLANRSLFTERMKAALAEAQRAGTPLAILYMDLNRFKEINDTQGHGVGDQVLIKVARRFQAALRAREILARLAGDEFVVVAERADHVTAALIAGRLAQAMADPVAIQGHTFAVGLSIGIATYPRDGAGMEDLLKRADIAMYRAKAAGGGFVFYQPEMSDGLVERMELAKDLGHALAAGALELHYQPQVNLDDGRAIGAEALLRWRDPQRGWVSPAVFIPIAESRGMIGALGKWVLGEACRQVRAWRDAGLAFPGRLWVNLAAQQLAEKGIVETIRATTRAAGVDSSCLALELTESGLMENVEGAIEIMDTLRRDGFSIAIDDFGTGYSSLAYLKRLPADKLKIDMSFVRDMLSDHHDYTIVTTIIGMARNLGLEVIAEGVEAQAQARALRALGCNEAQGYYFGRPEPAAAFAARWLAPAALPATVPST</sequence>
<dbReference type="CDD" id="cd01948">
    <property type="entry name" value="EAL"/>
    <property type="match status" value="1"/>
</dbReference>
<dbReference type="InterPro" id="IPR035965">
    <property type="entry name" value="PAS-like_dom_sf"/>
</dbReference>
<dbReference type="CDD" id="cd00130">
    <property type="entry name" value="PAS"/>
    <property type="match status" value="2"/>
</dbReference>
<proteinExistence type="predicted"/>
<dbReference type="InterPro" id="IPR013655">
    <property type="entry name" value="PAS_fold_3"/>
</dbReference>
<dbReference type="InterPro" id="IPR000160">
    <property type="entry name" value="GGDEF_dom"/>
</dbReference>
<feature type="domain" description="EAL" evidence="3">
    <location>
        <begin position="598"/>
        <end position="853"/>
    </location>
</feature>
<dbReference type="Pfam" id="PF13426">
    <property type="entry name" value="PAS_9"/>
    <property type="match status" value="1"/>
</dbReference>
<keyword evidence="6" id="KW-1185">Reference proteome</keyword>
<dbReference type="SMART" id="SM00267">
    <property type="entry name" value="GGDEF"/>
    <property type="match status" value="1"/>
</dbReference>
<dbReference type="Pfam" id="PF13188">
    <property type="entry name" value="PAS_8"/>
    <property type="match status" value="1"/>
</dbReference>
<dbReference type="RefSeq" id="WP_170204180.1">
    <property type="nucleotide sequence ID" value="NZ_CP051685.1"/>
</dbReference>
<feature type="domain" description="GGDEF" evidence="4">
    <location>
        <begin position="458"/>
        <end position="590"/>
    </location>
</feature>
<dbReference type="NCBIfam" id="TIGR00229">
    <property type="entry name" value="sensory_box"/>
    <property type="match status" value="2"/>
</dbReference>
<feature type="domain" description="PAC" evidence="2">
    <location>
        <begin position="374"/>
        <end position="426"/>
    </location>
</feature>
<dbReference type="Gene3D" id="3.20.20.450">
    <property type="entry name" value="EAL domain"/>
    <property type="match status" value="1"/>
</dbReference>
<dbReference type="KEGG" id="mfy:HH212_20430"/>
<dbReference type="PANTHER" id="PTHR44757">
    <property type="entry name" value="DIGUANYLATE CYCLASE DGCP"/>
    <property type="match status" value="1"/>
</dbReference>
<dbReference type="SUPFAM" id="SSF141868">
    <property type="entry name" value="EAL domain-like"/>
    <property type="match status" value="1"/>
</dbReference>
<name>A0A7Z2VZ44_9BURK</name>
<evidence type="ECO:0000259" key="1">
    <source>
        <dbReference type="PROSITE" id="PS50112"/>
    </source>
</evidence>
<evidence type="ECO:0000259" key="3">
    <source>
        <dbReference type="PROSITE" id="PS50883"/>
    </source>
</evidence>
<feature type="domain" description="PAS" evidence="1">
    <location>
        <begin position="302"/>
        <end position="372"/>
    </location>
</feature>
<feature type="domain" description="PAC" evidence="2">
    <location>
        <begin position="131"/>
        <end position="183"/>
    </location>
</feature>
<dbReference type="InterPro" id="IPR000014">
    <property type="entry name" value="PAS"/>
</dbReference>
<dbReference type="SMART" id="SM00052">
    <property type="entry name" value="EAL"/>
    <property type="match status" value="1"/>
</dbReference>
<dbReference type="CDD" id="cd01949">
    <property type="entry name" value="GGDEF"/>
    <property type="match status" value="1"/>
</dbReference>
<dbReference type="PROSITE" id="PS50883">
    <property type="entry name" value="EAL"/>
    <property type="match status" value="1"/>
</dbReference>
<dbReference type="NCBIfam" id="TIGR00254">
    <property type="entry name" value="GGDEF"/>
    <property type="match status" value="1"/>
</dbReference>
<dbReference type="InterPro" id="IPR000700">
    <property type="entry name" value="PAS-assoc_C"/>
</dbReference>
<dbReference type="PROSITE" id="PS50112">
    <property type="entry name" value="PAS"/>
    <property type="match status" value="1"/>
</dbReference>
<dbReference type="Gene3D" id="3.30.70.270">
    <property type="match status" value="1"/>
</dbReference>
<gene>
    <name evidence="5" type="ORF">HH212_20430</name>
</gene>
<dbReference type="PANTHER" id="PTHR44757:SF2">
    <property type="entry name" value="BIOFILM ARCHITECTURE MAINTENANCE PROTEIN MBAA"/>
    <property type="match status" value="1"/>
</dbReference>
<dbReference type="Gene3D" id="3.30.450.20">
    <property type="entry name" value="PAS domain"/>
    <property type="match status" value="3"/>
</dbReference>
<dbReference type="InterPro" id="IPR035919">
    <property type="entry name" value="EAL_sf"/>
</dbReference>
<organism evidence="5 6">
    <name type="scientific">Massilia forsythiae</name>
    <dbReference type="NCBI Taxonomy" id="2728020"/>
    <lineage>
        <taxon>Bacteria</taxon>
        <taxon>Pseudomonadati</taxon>
        <taxon>Pseudomonadota</taxon>
        <taxon>Betaproteobacteria</taxon>
        <taxon>Burkholderiales</taxon>
        <taxon>Oxalobacteraceae</taxon>
        <taxon>Telluria group</taxon>
        <taxon>Massilia</taxon>
    </lineage>
</organism>
<dbReference type="InterPro" id="IPR001610">
    <property type="entry name" value="PAC"/>
</dbReference>
<dbReference type="PROSITE" id="PS50113">
    <property type="entry name" value="PAC"/>
    <property type="match status" value="2"/>
</dbReference>
<accession>A0A7Z2VZ44</accession>
<dbReference type="Pfam" id="PF08447">
    <property type="entry name" value="PAS_3"/>
    <property type="match status" value="1"/>
</dbReference>
<evidence type="ECO:0000313" key="5">
    <source>
        <dbReference type="EMBL" id="QJE02093.1"/>
    </source>
</evidence>
<reference evidence="5 6" key="1">
    <citation type="submission" date="2020-04" db="EMBL/GenBank/DDBJ databases">
        <title>Genome sequencing of novel species.</title>
        <authorList>
            <person name="Heo J."/>
            <person name="Kim S.-J."/>
            <person name="Kim J.-S."/>
            <person name="Hong S.-B."/>
            <person name="Kwon S.-W."/>
        </authorList>
    </citation>
    <scope>NUCLEOTIDE SEQUENCE [LARGE SCALE GENOMIC DNA]</scope>
    <source>
        <strain evidence="5 6">GN2-R2</strain>
    </source>
</reference>
<dbReference type="InterPro" id="IPR043128">
    <property type="entry name" value="Rev_trsase/Diguanyl_cyclase"/>
</dbReference>
<dbReference type="Pfam" id="PF00990">
    <property type="entry name" value="GGDEF"/>
    <property type="match status" value="1"/>
</dbReference>
<evidence type="ECO:0000259" key="2">
    <source>
        <dbReference type="PROSITE" id="PS50113"/>
    </source>
</evidence>
<dbReference type="FunFam" id="3.20.20.450:FF:000001">
    <property type="entry name" value="Cyclic di-GMP phosphodiesterase yahA"/>
    <property type="match status" value="1"/>
</dbReference>
<dbReference type="Proteomes" id="UP000502415">
    <property type="component" value="Chromosome"/>
</dbReference>
<dbReference type="PROSITE" id="PS50887">
    <property type="entry name" value="GGDEF"/>
    <property type="match status" value="1"/>
</dbReference>
<dbReference type="AlphaFoldDB" id="A0A7Z2VZ44"/>
<evidence type="ECO:0000259" key="4">
    <source>
        <dbReference type="PROSITE" id="PS50887"/>
    </source>
</evidence>
<dbReference type="EMBL" id="CP051685">
    <property type="protein sequence ID" value="QJE02093.1"/>
    <property type="molecule type" value="Genomic_DNA"/>
</dbReference>
<evidence type="ECO:0000313" key="6">
    <source>
        <dbReference type="Proteomes" id="UP000502415"/>
    </source>
</evidence>